<accession>A0A377Q311</accession>
<protein>
    <recommendedName>
        <fullName evidence="4">Periplasmic protein</fullName>
    </recommendedName>
</protein>
<evidence type="ECO:0000256" key="1">
    <source>
        <dbReference type="SAM" id="SignalP"/>
    </source>
</evidence>
<reference evidence="2 3" key="1">
    <citation type="submission" date="2018-06" db="EMBL/GenBank/DDBJ databases">
        <authorList>
            <consortium name="Pathogen Informatics"/>
            <person name="Doyle S."/>
        </authorList>
    </citation>
    <scope>NUCLEOTIDE SEQUENCE [LARGE SCALE GENOMIC DNA]</scope>
    <source>
        <strain evidence="2 3">NCTC13156</strain>
    </source>
</reference>
<gene>
    <name evidence="2" type="ORF">NCTC13156_01766</name>
</gene>
<organism evidence="2 3">
    <name type="scientific">Helicobacter pullorum</name>
    <dbReference type="NCBI Taxonomy" id="35818"/>
    <lineage>
        <taxon>Bacteria</taxon>
        <taxon>Pseudomonadati</taxon>
        <taxon>Campylobacterota</taxon>
        <taxon>Epsilonproteobacteria</taxon>
        <taxon>Campylobacterales</taxon>
        <taxon>Helicobacteraceae</taxon>
        <taxon>Helicobacter</taxon>
    </lineage>
</organism>
<sequence length="112" mass="12375">MSKRIFVSIVLAFLLGEQAFACGGCVDSGVGYSSSNASIQNLLQEETRTAAEILKEALIVAQSMATEKSNDLSIQKIERFEKEILSKSKKEIFLLEQQNKLESSNVNIKSMQ</sequence>
<evidence type="ECO:0000313" key="3">
    <source>
        <dbReference type="Proteomes" id="UP000255269"/>
    </source>
</evidence>
<evidence type="ECO:0000313" key="2">
    <source>
        <dbReference type="EMBL" id="STQ88959.1"/>
    </source>
</evidence>
<dbReference type="EMBL" id="UGJF01000002">
    <property type="protein sequence ID" value="STQ88959.1"/>
    <property type="molecule type" value="Genomic_DNA"/>
</dbReference>
<dbReference type="RefSeq" id="WP_115057346.1">
    <property type="nucleotide sequence ID" value="NZ_UGJF01000002.1"/>
</dbReference>
<name>A0A377Q311_9HELI</name>
<keyword evidence="1" id="KW-0732">Signal</keyword>
<proteinExistence type="predicted"/>
<feature type="signal peptide" evidence="1">
    <location>
        <begin position="1"/>
        <end position="21"/>
    </location>
</feature>
<evidence type="ECO:0008006" key="4">
    <source>
        <dbReference type="Google" id="ProtNLM"/>
    </source>
</evidence>
<feature type="chain" id="PRO_5016640479" description="Periplasmic protein" evidence="1">
    <location>
        <begin position="22"/>
        <end position="112"/>
    </location>
</feature>
<dbReference type="Proteomes" id="UP000255269">
    <property type="component" value="Unassembled WGS sequence"/>
</dbReference>
<dbReference type="AlphaFoldDB" id="A0A377Q311"/>